<proteinExistence type="predicted"/>
<dbReference type="Proteomes" id="UP001732700">
    <property type="component" value="Chromosome 5A"/>
</dbReference>
<name>A0ACD5XTH6_AVESA</name>
<evidence type="ECO:0000313" key="2">
    <source>
        <dbReference type="Proteomes" id="UP001732700"/>
    </source>
</evidence>
<keyword evidence="2" id="KW-1185">Reference proteome</keyword>
<protein>
    <submittedName>
        <fullName evidence="1">Uncharacterized protein</fullName>
    </submittedName>
</protein>
<dbReference type="EnsemblPlants" id="AVESA.00010b.r2.5AG0851310.1">
    <property type="protein sequence ID" value="AVESA.00010b.r2.5AG0851310.1.CDS.1"/>
    <property type="gene ID" value="AVESA.00010b.r2.5AG0851310"/>
</dbReference>
<accession>A0ACD5XTH6</accession>
<organism evidence="1 2">
    <name type="scientific">Avena sativa</name>
    <name type="common">Oat</name>
    <dbReference type="NCBI Taxonomy" id="4498"/>
    <lineage>
        <taxon>Eukaryota</taxon>
        <taxon>Viridiplantae</taxon>
        <taxon>Streptophyta</taxon>
        <taxon>Embryophyta</taxon>
        <taxon>Tracheophyta</taxon>
        <taxon>Spermatophyta</taxon>
        <taxon>Magnoliopsida</taxon>
        <taxon>Liliopsida</taxon>
        <taxon>Poales</taxon>
        <taxon>Poaceae</taxon>
        <taxon>BOP clade</taxon>
        <taxon>Pooideae</taxon>
        <taxon>Poodae</taxon>
        <taxon>Poeae</taxon>
        <taxon>Poeae Chloroplast Group 1 (Aveneae type)</taxon>
        <taxon>Aveninae</taxon>
        <taxon>Avena</taxon>
    </lineage>
</organism>
<reference evidence="1" key="2">
    <citation type="submission" date="2025-09" db="UniProtKB">
        <authorList>
            <consortium name="EnsemblPlants"/>
        </authorList>
    </citation>
    <scope>IDENTIFICATION</scope>
</reference>
<sequence>MGATSYERLSVSGPESRSRGGAWAAVRRALARLCLARRQGRWAAARRTLVRARGRRHGGRVAAGCGYDSEGYARNFDDGLWKAEEEGAPWSANAAGRPSLGACRLARAVSAAH</sequence>
<evidence type="ECO:0000313" key="1">
    <source>
        <dbReference type="EnsemblPlants" id="AVESA.00010b.r2.5AG0851310.1.CDS.1"/>
    </source>
</evidence>
<reference evidence="1" key="1">
    <citation type="submission" date="2021-05" db="EMBL/GenBank/DDBJ databases">
        <authorList>
            <person name="Scholz U."/>
            <person name="Mascher M."/>
            <person name="Fiebig A."/>
        </authorList>
    </citation>
    <scope>NUCLEOTIDE SEQUENCE [LARGE SCALE GENOMIC DNA]</scope>
</reference>